<dbReference type="GeneID" id="6077157"/>
<dbReference type="AlphaFoldDB" id="B0DCE6"/>
<accession>B0DCE6</accession>
<evidence type="ECO:0000313" key="1">
    <source>
        <dbReference type="EMBL" id="EDR07884.1"/>
    </source>
</evidence>
<sequence>MYSDSILLLCICMVYKKTEYLQVEAAVINWQSPRWLASLRRCRPVCKHAYKPEVSVIHLFPLPLFLPLHVLARFSFSHTFKCSLRASQTSLPATSTSLHHRGFPIPVFRFDNVSFSGDFEWR</sequence>
<keyword evidence="2" id="KW-1185">Reference proteome</keyword>
<dbReference type="Proteomes" id="UP000001194">
    <property type="component" value="Unassembled WGS sequence"/>
</dbReference>
<dbReference type="InParanoid" id="B0DCE6"/>
<organism evidence="2">
    <name type="scientific">Laccaria bicolor (strain S238N-H82 / ATCC MYA-4686)</name>
    <name type="common">Bicoloured deceiver</name>
    <name type="synonym">Laccaria laccata var. bicolor</name>
    <dbReference type="NCBI Taxonomy" id="486041"/>
    <lineage>
        <taxon>Eukaryota</taxon>
        <taxon>Fungi</taxon>
        <taxon>Dikarya</taxon>
        <taxon>Basidiomycota</taxon>
        <taxon>Agaricomycotina</taxon>
        <taxon>Agaricomycetes</taxon>
        <taxon>Agaricomycetidae</taxon>
        <taxon>Agaricales</taxon>
        <taxon>Agaricineae</taxon>
        <taxon>Hydnangiaceae</taxon>
        <taxon>Laccaria</taxon>
    </lineage>
</organism>
<proteinExistence type="predicted"/>
<dbReference type="RefSeq" id="XP_001881673.1">
    <property type="nucleotide sequence ID" value="XM_001881638.1"/>
</dbReference>
<dbReference type="KEGG" id="lbc:LACBIDRAFT_298179"/>
<dbReference type="EMBL" id="DS547103">
    <property type="protein sequence ID" value="EDR07884.1"/>
    <property type="molecule type" value="Genomic_DNA"/>
</dbReference>
<evidence type="ECO:0000313" key="2">
    <source>
        <dbReference type="Proteomes" id="UP000001194"/>
    </source>
</evidence>
<dbReference type="HOGENOM" id="CLU_2027127_0_0_1"/>
<reference evidence="1 2" key="1">
    <citation type="journal article" date="2008" name="Nature">
        <title>The genome of Laccaria bicolor provides insights into mycorrhizal symbiosis.</title>
        <authorList>
            <person name="Martin F."/>
            <person name="Aerts A."/>
            <person name="Ahren D."/>
            <person name="Brun A."/>
            <person name="Danchin E.G.J."/>
            <person name="Duchaussoy F."/>
            <person name="Gibon J."/>
            <person name="Kohler A."/>
            <person name="Lindquist E."/>
            <person name="Pereda V."/>
            <person name="Salamov A."/>
            <person name="Shapiro H.J."/>
            <person name="Wuyts J."/>
            <person name="Blaudez D."/>
            <person name="Buee M."/>
            <person name="Brokstein P."/>
            <person name="Canbaeck B."/>
            <person name="Cohen D."/>
            <person name="Courty P.E."/>
            <person name="Coutinho P.M."/>
            <person name="Delaruelle C."/>
            <person name="Detter J.C."/>
            <person name="Deveau A."/>
            <person name="DiFazio S."/>
            <person name="Duplessis S."/>
            <person name="Fraissinet-Tachet L."/>
            <person name="Lucic E."/>
            <person name="Frey-Klett P."/>
            <person name="Fourrey C."/>
            <person name="Feussner I."/>
            <person name="Gay G."/>
            <person name="Grimwood J."/>
            <person name="Hoegger P.J."/>
            <person name="Jain P."/>
            <person name="Kilaru S."/>
            <person name="Labbe J."/>
            <person name="Lin Y.C."/>
            <person name="Legue V."/>
            <person name="Le Tacon F."/>
            <person name="Marmeisse R."/>
            <person name="Melayah D."/>
            <person name="Montanini B."/>
            <person name="Muratet M."/>
            <person name="Nehls U."/>
            <person name="Niculita-Hirzel H."/>
            <person name="Oudot-Le Secq M.P."/>
            <person name="Peter M."/>
            <person name="Quesneville H."/>
            <person name="Rajashekar B."/>
            <person name="Reich M."/>
            <person name="Rouhier N."/>
            <person name="Schmutz J."/>
            <person name="Yin T."/>
            <person name="Chalot M."/>
            <person name="Henrissat B."/>
            <person name="Kuees U."/>
            <person name="Lucas S."/>
            <person name="Van de Peer Y."/>
            <person name="Podila G.K."/>
            <person name="Polle A."/>
            <person name="Pukkila P.J."/>
            <person name="Richardson P.M."/>
            <person name="Rouze P."/>
            <person name="Sanders I.R."/>
            <person name="Stajich J.E."/>
            <person name="Tunlid A."/>
            <person name="Tuskan G."/>
            <person name="Grigoriev I.V."/>
        </authorList>
    </citation>
    <scope>NUCLEOTIDE SEQUENCE [LARGE SCALE GENOMIC DNA]</scope>
    <source>
        <strain evidence="2">S238N-H82 / ATCC MYA-4686</strain>
    </source>
</reference>
<name>B0DCE6_LACBS</name>
<protein>
    <submittedName>
        <fullName evidence="1">Predicted protein</fullName>
    </submittedName>
</protein>
<gene>
    <name evidence="1" type="ORF">LACBIDRAFT_298179</name>
</gene>